<protein>
    <recommendedName>
        <fullName evidence="10">Rieske domain-containing protein</fullName>
    </recommendedName>
</protein>
<dbReference type="SUPFAM" id="SSF50022">
    <property type="entry name" value="ISP domain"/>
    <property type="match status" value="1"/>
</dbReference>
<dbReference type="InterPro" id="IPR017941">
    <property type="entry name" value="Rieske_2Fe-2S"/>
</dbReference>
<name>A0AA39C6X5_9HYME</name>
<gene>
    <name evidence="11" type="ORF">PV328_009969</name>
</gene>
<dbReference type="GO" id="GO:0016651">
    <property type="term" value="F:oxidoreductase activity, acting on NAD(P)H"/>
    <property type="evidence" value="ECO:0007669"/>
    <property type="project" value="TreeGrafter"/>
</dbReference>
<dbReference type="PANTHER" id="PTHR43557">
    <property type="entry name" value="APOPTOSIS-INDUCING FACTOR 1"/>
    <property type="match status" value="1"/>
</dbReference>
<dbReference type="PROSITE" id="PS51296">
    <property type="entry name" value="RIESKE"/>
    <property type="match status" value="1"/>
</dbReference>
<evidence type="ECO:0000256" key="8">
    <source>
        <dbReference type="ARBA" id="ARBA00023004"/>
    </source>
</evidence>
<dbReference type="AlphaFoldDB" id="A0AA39C6X5"/>
<sequence length="558" mass="61531">MGGKQAKPEYIEEIVCNENEIKENEMKLVTLGDEGGKVLLIKQKGEYHAIGTKCTHYGALLNTGALGDGRVRCPWHGACFNIKTGDIEDYPGLDSLPCYKVTVSEGAVKVRARRSDLQANKRIKVFTGCTAQNNQTVIIVGGGPAGATCADTLRQEGFSGRIVMVCKEPVLPYERIKVSKSFDFDIEKALLRSQVYYDERKIETKLNVEATQLDITNNTVKLSSGEELKYNYMFLATGSKPREPNVPGSNLKNIFVVRNYSDGVEINKQLSSEKHVVILGQSFIGMEAAATCVGKCSSITVVGRDRIPLSAIFGDDIGDRIRKEHESKGVKFLYGTNITKFIARDNGEVVGQVELADGTILPADIVIAGIGSVPYTDWLKETSLEIKDNGVIPVNEYLKTNVENIYAGGDIAYAPVFVSHDNSSAAIGHYPLAHYHGRIAALNICGKQTPLRSVPYFWTFLFGKSYRYAGYGRASDIKIYGSLDELKFFAYYIKDGKVIAMSSAGTDPIVSDFAEYIHEGKTLTQEEIERDPIAWIRNKPVNVLKSIFPEKFDSVTES</sequence>
<dbReference type="InterPro" id="IPR036188">
    <property type="entry name" value="FAD/NAD-bd_sf"/>
</dbReference>
<dbReference type="Pfam" id="PF00355">
    <property type="entry name" value="Rieske"/>
    <property type="match status" value="1"/>
</dbReference>
<evidence type="ECO:0000256" key="4">
    <source>
        <dbReference type="ARBA" id="ARBA00022714"/>
    </source>
</evidence>
<dbReference type="Gene3D" id="3.30.390.30">
    <property type="match status" value="1"/>
</dbReference>
<dbReference type="PRINTS" id="PR00368">
    <property type="entry name" value="FADPNR"/>
</dbReference>
<comment type="cofactor">
    <cofactor evidence="1">
        <name>FAD</name>
        <dbReference type="ChEBI" id="CHEBI:57692"/>
    </cofactor>
</comment>
<evidence type="ECO:0000313" key="11">
    <source>
        <dbReference type="EMBL" id="KAK0159037.1"/>
    </source>
</evidence>
<dbReference type="Gene3D" id="3.50.50.60">
    <property type="entry name" value="FAD/NAD(P)-binding domain"/>
    <property type="match status" value="2"/>
</dbReference>
<feature type="domain" description="Rieske" evidence="10">
    <location>
        <begin position="13"/>
        <end position="110"/>
    </location>
</feature>
<evidence type="ECO:0000256" key="6">
    <source>
        <dbReference type="ARBA" id="ARBA00022827"/>
    </source>
</evidence>
<dbReference type="Pfam" id="PF07992">
    <property type="entry name" value="Pyr_redox_2"/>
    <property type="match status" value="1"/>
</dbReference>
<dbReference type="InterPro" id="IPR023753">
    <property type="entry name" value="FAD/NAD-binding_dom"/>
</dbReference>
<reference evidence="11" key="2">
    <citation type="submission" date="2023-03" db="EMBL/GenBank/DDBJ databases">
        <authorList>
            <person name="Inwood S.N."/>
            <person name="Skelly J.G."/>
            <person name="Guhlin J."/>
            <person name="Harrop T.W.R."/>
            <person name="Goldson S.G."/>
            <person name="Dearden P.K."/>
        </authorList>
    </citation>
    <scope>NUCLEOTIDE SEQUENCE</scope>
    <source>
        <strain evidence="11">Irish</strain>
        <tissue evidence="11">Whole body</tissue>
    </source>
</reference>
<proteinExistence type="inferred from homology"/>
<dbReference type="Gene3D" id="2.102.10.10">
    <property type="entry name" value="Rieske [2Fe-2S] iron-sulphur domain"/>
    <property type="match status" value="1"/>
</dbReference>
<organism evidence="11 12">
    <name type="scientific">Microctonus aethiopoides</name>
    <dbReference type="NCBI Taxonomy" id="144406"/>
    <lineage>
        <taxon>Eukaryota</taxon>
        <taxon>Metazoa</taxon>
        <taxon>Ecdysozoa</taxon>
        <taxon>Arthropoda</taxon>
        <taxon>Hexapoda</taxon>
        <taxon>Insecta</taxon>
        <taxon>Pterygota</taxon>
        <taxon>Neoptera</taxon>
        <taxon>Endopterygota</taxon>
        <taxon>Hymenoptera</taxon>
        <taxon>Apocrita</taxon>
        <taxon>Ichneumonoidea</taxon>
        <taxon>Braconidae</taxon>
        <taxon>Euphorinae</taxon>
        <taxon>Microctonus</taxon>
    </lineage>
</organism>
<keyword evidence="8" id="KW-0408">Iron</keyword>
<dbReference type="Proteomes" id="UP001168990">
    <property type="component" value="Unassembled WGS sequence"/>
</dbReference>
<keyword evidence="3" id="KW-0285">Flavoprotein</keyword>
<evidence type="ECO:0000259" key="10">
    <source>
        <dbReference type="PROSITE" id="PS51296"/>
    </source>
</evidence>
<keyword evidence="7" id="KW-0560">Oxidoreductase</keyword>
<dbReference type="FunFam" id="2.102.10.10:FF:000003">
    <property type="entry name" value="apoptosis-inducing factor 3 isoform X2"/>
    <property type="match status" value="1"/>
</dbReference>
<evidence type="ECO:0000256" key="9">
    <source>
        <dbReference type="ARBA" id="ARBA00023014"/>
    </source>
</evidence>
<dbReference type="GO" id="GO:0046872">
    <property type="term" value="F:metal ion binding"/>
    <property type="evidence" value="ECO:0007669"/>
    <property type="project" value="UniProtKB-KW"/>
</dbReference>
<dbReference type="GO" id="GO:0005737">
    <property type="term" value="C:cytoplasm"/>
    <property type="evidence" value="ECO:0007669"/>
    <property type="project" value="TreeGrafter"/>
</dbReference>
<dbReference type="InterPro" id="IPR050446">
    <property type="entry name" value="FAD-oxidoreductase/Apoptosis"/>
</dbReference>
<evidence type="ECO:0000313" key="12">
    <source>
        <dbReference type="Proteomes" id="UP001168990"/>
    </source>
</evidence>
<keyword evidence="6" id="KW-0274">FAD</keyword>
<evidence type="ECO:0000256" key="3">
    <source>
        <dbReference type="ARBA" id="ARBA00022630"/>
    </source>
</evidence>
<dbReference type="InterPro" id="IPR016156">
    <property type="entry name" value="FAD/NAD-linked_Rdtase_dimer_sf"/>
</dbReference>
<dbReference type="SUPFAM" id="SSF55424">
    <property type="entry name" value="FAD/NAD-linked reductases, dimerisation (C-terminal) domain"/>
    <property type="match status" value="1"/>
</dbReference>
<dbReference type="InterPro" id="IPR036922">
    <property type="entry name" value="Rieske_2Fe-2S_sf"/>
</dbReference>
<dbReference type="GO" id="GO:0051537">
    <property type="term" value="F:2 iron, 2 sulfur cluster binding"/>
    <property type="evidence" value="ECO:0007669"/>
    <property type="project" value="UniProtKB-KW"/>
</dbReference>
<reference evidence="11" key="1">
    <citation type="journal article" date="2023" name="bioRxiv">
        <title>Scaffold-level genome assemblies of two parasitoid biocontrol wasps reveal the parthenogenesis mechanism and an associated novel virus.</title>
        <authorList>
            <person name="Inwood S."/>
            <person name="Skelly J."/>
            <person name="Guhlin J."/>
            <person name="Harrop T."/>
            <person name="Goldson S."/>
            <person name="Dearden P."/>
        </authorList>
    </citation>
    <scope>NUCLEOTIDE SEQUENCE</scope>
    <source>
        <strain evidence="11">Irish</strain>
        <tissue evidence="11">Whole body</tissue>
    </source>
</reference>
<dbReference type="EMBL" id="JAQQBS010001424">
    <property type="protein sequence ID" value="KAK0159037.1"/>
    <property type="molecule type" value="Genomic_DNA"/>
</dbReference>
<comment type="similarity">
    <text evidence="2">Belongs to the FAD-dependent oxidoreductase family.</text>
</comment>
<evidence type="ECO:0000256" key="1">
    <source>
        <dbReference type="ARBA" id="ARBA00001974"/>
    </source>
</evidence>
<evidence type="ECO:0000256" key="2">
    <source>
        <dbReference type="ARBA" id="ARBA00006442"/>
    </source>
</evidence>
<keyword evidence="4" id="KW-0001">2Fe-2S</keyword>
<dbReference type="CDD" id="cd03478">
    <property type="entry name" value="Rieske_AIFL_N"/>
    <property type="match status" value="1"/>
</dbReference>
<evidence type="ECO:0000256" key="7">
    <source>
        <dbReference type="ARBA" id="ARBA00023002"/>
    </source>
</evidence>
<dbReference type="SUPFAM" id="SSF51905">
    <property type="entry name" value="FAD/NAD(P)-binding domain"/>
    <property type="match status" value="1"/>
</dbReference>
<dbReference type="PRINTS" id="PR00411">
    <property type="entry name" value="PNDRDTASEI"/>
</dbReference>
<accession>A0AA39C6X5</accession>
<comment type="caution">
    <text evidence="11">The sequence shown here is derived from an EMBL/GenBank/DDBJ whole genome shotgun (WGS) entry which is preliminary data.</text>
</comment>
<evidence type="ECO:0000256" key="5">
    <source>
        <dbReference type="ARBA" id="ARBA00022723"/>
    </source>
</evidence>
<keyword evidence="12" id="KW-1185">Reference proteome</keyword>
<keyword evidence="9" id="KW-0411">Iron-sulfur</keyword>
<keyword evidence="5" id="KW-0479">Metal-binding</keyword>
<dbReference type="PANTHER" id="PTHR43557:SF2">
    <property type="entry name" value="RIESKE DOMAIN-CONTAINING PROTEIN-RELATED"/>
    <property type="match status" value="1"/>
</dbReference>